<dbReference type="Gene3D" id="2.160.10.10">
    <property type="entry name" value="Hexapeptide repeat proteins"/>
    <property type="match status" value="1"/>
</dbReference>
<dbReference type="InterPro" id="IPR018357">
    <property type="entry name" value="Hexapep_transf_CS"/>
</dbReference>
<sequence length="184" mass="20056">MGVLKYSVYLLYTKCFFKGSRLIRFPFDIRNKKNIDLGSGFTCGHGCRIESEGGTIQFGKNCQLNDYVHISSFNRVIIGDNFLCASKVYITDLNHGIYSGSNCSFPTSPVAKRELSGESVTIGNNVWVGENVVILPGVKIGDNAIVGASSVVTKNIDGNSIAVGNPAKIIKKWNDITNLWEAVI</sequence>
<keyword evidence="2" id="KW-0677">Repeat</keyword>
<keyword evidence="1 4" id="KW-0808">Transferase</keyword>
<dbReference type="InterPro" id="IPR001451">
    <property type="entry name" value="Hexapep"/>
</dbReference>
<proteinExistence type="predicted"/>
<dbReference type="CDD" id="cd04647">
    <property type="entry name" value="LbH_MAT_like"/>
    <property type="match status" value="1"/>
</dbReference>
<name>A0A7M1WFZ2_VIBPH</name>
<reference evidence="4" key="1">
    <citation type="submission" date="2020-08" db="EMBL/GenBank/DDBJ databases">
        <title>Genetic structure, function and evolution of capsule biosynthesis loci in Vibrio parahaemolyticus.</title>
        <authorList>
            <person name="Li L."/>
            <person name="Bian S."/>
        </authorList>
    </citation>
    <scope>NUCLEOTIDE SEQUENCE</scope>
    <source>
        <strain evidence="4">VP205</strain>
    </source>
</reference>
<dbReference type="PROSITE" id="PS00101">
    <property type="entry name" value="HEXAPEP_TRANSFERASES"/>
    <property type="match status" value="1"/>
</dbReference>
<dbReference type="PANTHER" id="PTHR23416:SF78">
    <property type="entry name" value="LIPOPOLYSACCHARIDE BIOSYNTHESIS O-ACETYL TRANSFERASE WBBJ-RELATED"/>
    <property type="match status" value="1"/>
</dbReference>
<dbReference type="InterPro" id="IPR011004">
    <property type="entry name" value="Trimer_LpxA-like_sf"/>
</dbReference>
<gene>
    <name evidence="4" type="primary">lacA</name>
    <name evidence="4" type="ORF">VP205_00021</name>
</gene>
<dbReference type="EC" id="2.3.1.18" evidence="4"/>
<dbReference type="AlphaFoldDB" id="A0A7M1WFZ2"/>
<evidence type="ECO:0000256" key="3">
    <source>
        <dbReference type="ARBA" id="ARBA00023315"/>
    </source>
</evidence>
<dbReference type="InterPro" id="IPR051159">
    <property type="entry name" value="Hexapeptide_acetyltransf"/>
</dbReference>
<dbReference type="EMBL" id="MT898311">
    <property type="protein sequence ID" value="QOS26037.1"/>
    <property type="molecule type" value="Genomic_DNA"/>
</dbReference>
<keyword evidence="3 4" id="KW-0012">Acyltransferase</keyword>
<dbReference type="PANTHER" id="PTHR23416">
    <property type="entry name" value="SIALIC ACID SYNTHASE-RELATED"/>
    <property type="match status" value="1"/>
</dbReference>
<organism evidence="4">
    <name type="scientific">Vibrio parahaemolyticus</name>
    <dbReference type="NCBI Taxonomy" id="670"/>
    <lineage>
        <taxon>Bacteria</taxon>
        <taxon>Pseudomonadati</taxon>
        <taxon>Pseudomonadota</taxon>
        <taxon>Gammaproteobacteria</taxon>
        <taxon>Vibrionales</taxon>
        <taxon>Vibrionaceae</taxon>
        <taxon>Vibrio</taxon>
    </lineage>
</organism>
<dbReference type="Pfam" id="PF00132">
    <property type="entry name" value="Hexapep"/>
    <property type="match status" value="1"/>
</dbReference>
<dbReference type="SUPFAM" id="SSF51161">
    <property type="entry name" value="Trimeric LpxA-like enzymes"/>
    <property type="match status" value="1"/>
</dbReference>
<evidence type="ECO:0000313" key="4">
    <source>
        <dbReference type="EMBL" id="QOS26037.1"/>
    </source>
</evidence>
<evidence type="ECO:0000256" key="2">
    <source>
        <dbReference type="ARBA" id="ARBA00022737"/>
    </source>
</evidence>
<dbReference type="RefSeq" id="WP_140342434.1">
    <property type="nucleotide sequence ID" value="NZ_NNHX01000015.1"/>
</dbReference>
<protein>
    <submittedName>
        <fullName evidence="4">Galactoside O-acetyltransferase</fullName>
        <ecNumber evidence="4">2.3.1.18</ecNumber>
    </submittedName>
</protein>
<dbReference type="GO" id="GO:0008870">
    <property type="term" value="F:galactoside O-acetyltransferase activity"/>
    <property type="evidence" value="ECO:0007669"/>
    <property type="project" value="UniProtKB-EC"/>
</dbReference>
<evidence type="ECO:0000256" key="1">
    <source>
        <dbReference type="ARBA" id="ARBA00022679"/>
    </source>
</evidence>
<accession>A0A7M1WFZ2</accession>